<dbReference type="OrthoDB" id="2014201at2759"/>
<dbReference type="EMBL" id="RWJN01000697">
    <property type="protein sequence ID" value="TCD59937.1"/>
    <property type="molecule type" value="Genomic_DNA"/>
</dbReference>
<feature type="non-terminal residue" evidence="1">
    <location>
        <position position="1"/>
    </location>
</feature>
<protein>
    <submittedName>
        <fullName evidence="1">Uncharacterized protein</fullName>
    </submittedName>
</protein>
<dbReference type="STRING" id="92696.A0A4V2MUU8"/>
<dbReference type="SUPFAM" id="SSF53448">
    <property type="entry name" value="Nucleotide-diphospho-sugar transferases"/>
    <property type="match status" value="1"/>
</dbReference>
<name>A0A4V2MUU8_9APHY</name>
<proteinExistence type="predicted"/>
<gene>
    <name evidence="1" type="ORF">EIP91_011035</name>
</gene>
<dbReference type="InterPro" id="IPR029044">
    <property type="entry name" value="Nucleotide-diphossugar_trans"/>
</dbReference>
<dbReference type="Gene3D" id="3.90.550.10">
    <property type="entry name" value="Spore Coat Polysaccharide Biosynthesis Protein SpsA, Chain A"/>
    <property type="match status" value="1"/>
</dbReference>
<comment type="caution">
    <text evidence="1">The sequence shown here is derived from an EMBL/GenBank/DDBJ whole genome shotgun (WGS) entry which is preliminary data.</text>
</comment>
<keyword evidence="2" id="KW-1185">Reference proteome</keyword>
<sequence>DAEQSFLNHYFGAEVVRLPYHYNMNLAIKRRQPALWVGTLPEQRIVHFTLVKPFIGRGPMYKEVAFEDLEAFVPQIALEDGGLYKPEFEWWGEVFGEMKAMYKERLAVCGAEARVPPS</sequence>
<dbReference type="Proteomes" id="UP000292702">
    <property type="component" value="Unassembled WGS sequence"/>
</dbReference>
<reference evidence="1 2" key="1">
    <citation type="submission" date="2018-11" db="EMBL/GenBank/DDBJ databases">
        <title>Genome assembly of Steccherinum ochraceum LE-BIN_3174, the white-rot fungus of the Steccherinaceae family (The Residual Polyporoid clade, Polyporales, Basidiomycota).</title>
        <authorList>
            <person name="Fedorova T.V."/>
            <person name="Glazunova O.A."/>
            <person name="Landesman E.O."/>
            <person name="Moiseenko K.V."/>
            <person name="Psurtseva N.V."/>
            <person name="Savinova O.S."/>
            <person name="Shakhova N.V."/>
            <person name="Tyazhelova T.V."/>
            <person name="Vasina D.V."/>
        </authorList>
    </citation>
    <scope>NUCLEOTIDE SEQUENCE [LARGE SCALE GENOMIC DNA]</scope>
    <source>
        <strain evidence="1 2">LE-BIN_3174</strain>
    </source>
</reference>
<dbReference type="AlphaFoldDB" id="A0A4V2MUU8"/>
<organism evidence="1 2">
    <name type="scientific">Steccherinum ochraceum</name>
    <dbReference type="NCBI Taxonomy" id="92696"/>
    <lineage>
        <taxon>Eukaryota</taxon>
        <taxon>Fungi</taxon>
        <taxon>Dikarya</taxon>
        <taxon>Basidiomycota</taxon>
        <taxon>Agaricomycotina</taxon>
        <taxon>Agaricomycetes</taxon>
        <taxon>Polyporales</taxon>
        <taxon>Steccherinaceae</taxon>
        <taxon>Steccherinum</taxon>
    </lineage>
</organism>
<evidence type="ECO:0000313" key="1">
    <source>
        <dbReference type="EMBL" id="TCD59937.1"/>
    </source>
</evidence>
<evidence type="ECO:0000313" key="2">
    <source>
        <dbReference type="Proteomes" id="UP000292702"/>
    </source>
</evidence>
<accession>A0A4V2MUU8</accession>